<keyword evidence="4 5" id="KW-0413">Isomerase</keyword>
<evidence type="ECO:0000313" key="8">
    <source>
        <dbReference type="EMBL" id="OAF18826.1"/>
    </source>
</evidence>
<accession>A0A176ZGC3</accession>
<evidence type="ECO:0000256" key="4">
    <source>
        <dbReference type="ARBA" id="ARBA00023235"/>
    </source>
</evidence>
<dbReference type="Gene3D" id="3.90.25.10">
    <property type="entry name" value="UDP-galactose 4-epimerase, domain 1"/>
    <property type="match status" value="1"/>
</dbReference>
<dbReference type="InterPro" id="IPR036291">
    <property type="entry name" value="NAD(P)-bd_dom_sf"/>
</dbReference>
<dbReference type="HAMAP" id="MF_00956">
    <property type="entry name" value="GDP_fucose_synth"/>
    <property type="match status" value="1"/>
</dbReference>
<sequence length="339" mass="36752">MSDSTFDLAGRRIWVAGHRGMLGSAVTRRLASENCEILTVAREELDLCDQAAVRSWFDRMHPEVVVLAAARVGGVLANSRYPASFLSDNLAIQDNVIQAAAAGGVKKLLFVSSSCVYPRLAEQPIREEALMTGPLEPTNVWYGVAKIAGMMQCAAYRQQYGLDFIAAVPGNLYGPGDYFDNENSHVIPAFIRRFHDAVSSRLDEVVVWGGGAARREFVHVEECADALVFLLKNYSSGDIINIGSGLDVSIRELATLVAAVAGFAGRISFDASKPEGAPRRLLSTERLTRLGWRSKMSLRQGLETTYRWFLDSRAAGHVPRGFGPDDGGRDVGAPKGSGS</sequence>
<name>A0A176ZGC3_9BRAD</name>
<comment type="caution">
    <text evidence="5">Lacks conserved residue(s) required for the propagation of feature annotation.</text>
</comment>
<proteinExistence type="inferred from homology"/>
<keyword evidence="5" id="KW-0511">Multifunctional enzyme</keyword>
<evidence type="ECO:0000256" key="5">
    <source>
        <dbReference type="HAMAP-Rule" id="MF_00956"/>
    </source>
</evidence>
<keyword evidence="9" id="KW-1185">Reference proteome</keyword>
<feature type="binding site" evidence="5">
    <location>
        <position position="275"/>
    </location>
    <ligand>
        <name>substrate</name>
    </ligand>
</feature>
<feature type="binding site" evidence="5">
    <location>
        <position position="193"/>
    </location>
    <ligand>
        <name>substrate</name>
    </ligand>
</feature>
<dbReference type="RefSeq" id="WP_063677327.1">
    <property type="nucleotide sequence ID" value="NZ_LSEF01000029.1"/>
</dbReference>
<dbReference type="GO" id="GO:0042351">
    <property type="term" value="P:'de novo' GDP-L-fucose biosynthetic process"/>
    <property type="evidence" value="ECO:0007669"/>
    <property type="project" value="UniProtKB-UniRule"/>
</dbReference>
<dbReference type="GO" id="GO:0070401">
    <property type="term" value="F:NADP+ binding"/>
    <property type="evidence" value="ECO:0007669"/>
    <property type="project" value="UniProtKB-UniRule"/>
</dbReference>
<keyword evidence="2 5" id="KW-0521">NADP</keyword>
<feature type="site" description="Important for catalytic activity" evidence="5">
    <location>
        <position position="113"/>
    </location>
</feature>
<dbReference type="Gene3D" id="3.40.50.720">
    <property type="entry name" value="NAD(P)-binding Rossmann-like Domain"/>
    <property type="match status" value="1"/>
</dbReference>
<feature type="binding site" evidence="5">
    <location>
        <position position="185"/>
    </location>
    <ligand>
        <name>NADP(+)</name>
        <dbReference type="ChEBI" id="CHEBI:58349"/>
    </ligand>
</feature>
<feature type="binding site" evidence="5">
    <location>
        <begin position="17"/>
        <end position="23"/>
    </location>
    <ligand>
        <name>NADP(+)</name>
        <dbReference type="ChEBI" id="CHEBI:58349"/>
    </ligand>
</feature>
<reference evidence="8 9" key="1">
    <citation type="submission" date="2016-02" db="EMBL/GenBank/DDBJ databases">
        <title>Draft genome sequence of the strain BR 10247T Bradyrhizobium neotropicale isolated from nodules of Centrolobium paraense.</title>
        <authorList>
            <person name="Simoes-Araujo J.L."/>
            <person name="Barauna A.C."/>
            <person name="Silva K."/>
            <person name="Zilli J.E."/>
        </authorList>
    </citation>
    <scope>NUCLEOTIDE SEQUENCE [LARGE SCALE GENOMIC DNA]</scope>
    <source>
        <strain evidence="8 9">BR 10247</strain>
    </source>
</reference>
<dbReference type="UniPathway" id="UPA00128">
    <property type="reaction ID" value="UER00191"/>
</dbReference>
<feature type="binding site" evidence="5">
    <location>
        <begin position="169"/>
        <end position="172"/>
    </location>
    <ligand>
        <name>NADP(+)</name>
        <dbReference type="ChEBI" id="CHEBI:58349"/>
    </ligand>
</feature>
<feature type="region of interest" description="Disordered" evidence="6">
    <location>
        <begin position="319"/>
        <end position="339"/>
    </location>
</feature>
<protein>
    <recommendedName>
        <fullName evidence="5">GDP-L-fucose synthase</fullName>
        <ecNumber evidence="5">1.1.1.271</ecNumber>
    </recommendedName>
    <alternativeName>
        <fullName evidence="5">GDP-4-keto-6-deoxy-D-mannose-3,5-epimerase-4-reductase</fullName>
    </alternativeName>
</protein>
<dbReference type="EMBL" id="LSEF01000029">
    <property type="protein sequence ID" value="OAF18826.1"/>
    <property type="molecule type" value="Genomic_DNA"/>
</dbReference>
<feature type="domain" description="NAD-dependent epimerase/dehydratase" evidence="7">
    <location>
        <begin position="13"/>
        <end position="243"/>
    </location>
</feature>
<feature type="binding site" evidence="5">
    <location>
        <position position="215"/>
    </location>
    <ligand>
        <name>substrate</name>
    </ligand>
</feature>
<feature type="site" description="Important for catalytic activity" evidence="5">
    <location>
        <position position="115"/>
    </location>
</feature>
<dbReference type="InterPro" id="IPR001509">
    <property type="entry name" value="Epimerase_deHydtase"/>
</dbReference>
<dbReference type="InterPro" id="IPR028614">
    <property type="entry name" value="GDP_fucose/colitose_synth"/>
</dbReference>
<evidence type="ECO:0000259" key="7">
    <source>
        <dbReference type="Pfam" id="PF01370"/>
    </source>
</evidence>
<evidence type="ECO:0000256" key="3">
    <source>
        <dbReference type="ARBA" id="ARBA00023002"/>
    </source>
</evidence>
<evidence type="ECO:0000313" key="9">
    <source>
        <dbReference type="Proteomes" id="UP000077173"/>
    </source>
</evidence>
<evidence type="ECO:0000256" key="2">
    <source>
        <dbReference type="ARBA" id="ARBA00022857"/>
    </source>
</evidence>
<dbReference type="PANTHER" id="PTHR43238:SF1">
    <property type="entry name" value="GDP-L-FUCOSE SYNTHASE"/>
    <property type="match status" value="1"/>
</dbReference>
<comment type="similarity">
    <text evidence="1 5">Belongs to the NAD(P)-dependent epimerase/dehydratase family. Fucose synthase subfamily.</text>
</comment>
<dbReference type="PANTHER" id="PTHR43238">
    <property type="entry name" value="GDP-L-FUCOSE SYNTHASE"/>
    <property type="match status" value="1"/>
</dbReference>
<dbReference type="EC" id="1.1.1.271" evidence="5"/>
<feature type="binding site" evidence="5">
    <location>
        <position position="146"/>
    </location>
    <ligand>
        <name>NADP(+)</name>
        <dbReference type="ChEBI" id="CHEBI:58349"/>
    </ligand>
</feature>
<dbReference type="CDD" id="cd05239">
    <property type="entry name" value="GDP_FS_SDR_e"/>
    <property type="match status" value="1"/>
</dbReference>
<comment type="function">
    <text evidence="5">Catalyzes the two-step NADP-dependent conversion of GDP-4-dehydro-6-deoxy-D-mannose to GDP-fucose, involving an epimerase and a reductase reaction.</text>
</comment>
<dbReference type="GO" id="GO:0016853">
    <property type="term" value="F:isomerase activity"/>
    <property type="evidence" value="ECO:0007669"/>
    <property type="project" value="UniProtKB-KW"/>
</dbReference>
<gene>
    <name evidence="5" type="primary">fcl</name>
    <name evidence="8" type="ORF">AXW67_39725</name>
</gene>
<keyword evidence="3 5" id="KW-0560">Oxidoreductase</keyword>
<feature type="binding site" evidence="5">
    <location>
        <position position="208"/>
    </location>
    <ligand>
        <name>substrate</name>
    </ligand>
</feature>
<dbReference type="Proteomes" id="UP000077173">
    <property type="component" value="Unassembled WGS sequence"/>
</dbReference>
<dbReference type="AlphaFoldDB" id="A0A176ZGC3"/>
<comment type="pathway">
    <text evidence="5">Nucleotide-sugar biosynthesis; GDP-L-fucose biosynthesis via de novo pathway; GDP-L-fucose from GDP-alpha-D-mannose: step 2/2.</text>
</comment>
<organism evidence="8 9">
    <name type="scientific">Bradyrhizobium neotropicale</name>
    <dbReference type="NCBI Taxonomy" id="1497615"/>
    <lineage>
        <taxon>Bacteria</taxon>
        <taxon>Pseudomonadati</taxon>
        <taxon>Pseudomonadota</taxon>
        <taxon>Alphaproteobacteria</taxon>
        <taxon>Hyphomicrobiales</taxon>
        <taxon>Nitrobacteraceae</taxon>
        <taxon>Bradyrhizobium</taxon>
    </lineage>
</organism>
<feature type="active site" description="Proton donor/acceptor" evidence="5">
    <location>
        <position position="142"/>
    </location>
</feature>
<comment type="catalytic activity">
    <reaction evidence="5">
        <text>GDP-beta-L-fucose + NADP(+) = GDP-4-dehydro-alpha-D-rhamnose + NADPH + H(+)</text>
        <dbReference type="Rhea" id="RHEA:18885"/>
        <dbReference type="ChEBI" id="CHEBI:15378"/>
        <dbReference type="ChEBI" id="CHEBI:57273"/>
        <dbReference type="ChEBI" id="CHEBI:57783"/>
        <dbReference type="ChEBI" id="CHEBI:57964"/>
        <dbReference type="ChEBI" id="CHEBI:58349"/>
        <dbReference type="EC" id="1.1.1.271"/>
    </reaction>
</comment>
<dbReference type="Pfam" id="PF01370">
    <property type="entry name" value="Epimerase"/>
    <property type="match status" value="1"/>
</dbReference>
<dbReference type="SUPFAM" id="SSF51735">
    <property type="entry name" value="NAD(P)-binding Rossmann-fold domains"/>
    <property type="match status" value="1"/>
</dbReference>
<evidence type="ECO:0000256" key="1">
    <source>
        <dbReference type="ARBA" id="ARBA00005959"/>
    </source>
</evidence>
<comment type="caution">
    <text evidence="8">The sequence shown here is derived from an EMBL/GenBank/DDBJ whole genome shotgun (WGS) entry which is preliminary data.</text>
</comment>
<dbReference type="GO" id="GO:0050577">
    <property type="term" value="F:GDP-L-fucose synthase activity"/>
    <property type="evidence" value="ECO:0007669"/>
    <property type="project" value="UniProtKB-UniRule"/>
</dbReference>
<evidence type="ECO:0000256" key="6">
    <source>
        <dbReference type="SAM" id="MobiDB-lite"/>
    </source>
</evidence>